<evidence type="ECO:0000313" key="4">
    <source>
        <dbReference type="EMBL" id="KIK58676.1"/>
    </source>
</evidence>
<dbReference type="InterPro" id="IPR032567">
    <property type="entry name" value="RTL1-rel"/>
</dbReference>
<proteinExistence type="predicted"/>
<sequence>MPSFSADLSDSELGHEHVDCSSYPHAFDTQARSHIHQLPDGWNDCDQQPCPHALENSITEATQLRDGTPAIPIARSITAPRTLTAPPVPLALTAPPASTTVTACPSPASSPAPPLPTSSPFPIPSMSQQSLDQLMHSLIQQVAALTNSLQTNITVTTKSSMVKPDPFKGQSSAEARCFIAHFESWASEQADLKNDDARAIKAALGFLSGGAADWATPYLSAFNAKQVPFNGKWVEFLQAFKLRFESIDPGMEARNAIKKVQQGKGQTVAEFAQKFKDIGDRSRLSDTASGNEIRQNLIIVNIAQGLAQTLDEAIRRAISVDVFLHDPSMSNGFIACMRGCCYGCGSQSHEKQNCPQKDTVCHYCACRGHLEAVCQDKFMGLERNRGRRQPPRQQVSATSSVPFTLFPNEPAQVAASAPPLTASTTTTPNLAVQIAQLQELLNCANAMAPDASRQEDF</sequence>
<keyword evidence="1" id="KW-0862">Zinc</keyword>
<keyword evidence="1" id="KW-0479">Metal-binding</keyword>
<protein>
    <recommendedName>
        <fullName evidence="3">CCHC-type domain-containing protein</fullName>
    </recommendedName>
</protein>
<accession>A0A0D0BTE9</accession>
<dbReference type="PROSITE" id="PS50158">
    <property type="entry name" value="ZF_CCHC"/>
    <property type="match status" value="1"/>
</dbReference>
<dbReference type="Proteomes" id="UP000053593">
    <property type="component" value="Unassembled WGS sequence"/>
</dbReference>
<keyword evidence="5" id="KW-1185">Reference proteome</keyword>
<dbReference type="HOGENOM" id="CLU_709918_0_0_1"/>
<evidence type="ECO:0000313" key="5">
    <source>
        <dbReference type="Proteomes" id="UP000053593"/>
    </source>
</evidence>
<dbReference type="GO" id="GO:0003676">
    <property type="term" value="F:nucleic acid binding"/>
    <property type="evidence" value="ECO:0007669"/>
    <property type="project" value="InterPro"/>
</dbReference>
<keyword evidence="1" id="KW-0863">Zinc-finger</keyword>
<gene>
    <name evidence="4" type="ORF">GYMLUDRAFT_45259</name>
</gene>
<dbReference type="EMBL" id="KN834784">
    <property type="protein sequence ID" value="KIK58676.1"/>
    <property type="molecule type" value="Genomic_DNA"/>
</dbReference>
<dbReference type="InterPro" id="IPR001878">
    <property type="entry name" value="Znf_CCHC"/>
</dbReference>
<evidence type="ECO:0000259" key="3">
    <source>
        <dbReference type="PROSITE" id="PS50158"/>
    </source>
</evidence>
<dbReference type="GO" id="GO:0008270">
    <property type="term" value="F:zinc ion binding"/>
    <property type="evidence" value="ECO:0007669"/>
    <property type="project" value="UniProtKB-KW"/>
</dbReference>
<name>A0A0D0BTE9_9AGAR</name>
<reference evidence="4 5" key="1">
    <citation type="submission" date="2014-04" db="EMBL/GenBank/DDBJ databases">
        <title>Evolutionary Origins and Diversification of the Mycorrhizal Mutualists.</title>
        <authorList>
            <consortium name="DOE Joint Genome Institute"/>
            <consortium name="Mycorrhizal Genomics Consortium"/>
            <person name="Kohler A."/>
            <person name="Kuo A."/>
            <person name="Nagy L.G."/>
            <person name="Floudas D."/>
            <person name="Copeland A."/>
            <person name="Barry K.W."/>
            <person name="Cichocki N."/>
            <person name="Veneault-Fourrey C."/>
            <person name="LaButti K."/>
            <person name="Lindquist E.A."/>
            <person name="Lipzen A."/>
            <person name="Lundell T."/>
            <person name="Morin E."/>
            <person name="Murat C."/>
            <person name="Riley R."/>
            <person name="Ohm R."/>
            <person name="Sun H."/>
            <person name="Tunlid A."/>
            <person name="Henrissat B."/>
            <person name="Grigoriev I.V."/>
            <person name="Hibbett D.S."/>
            <person name="Martin F."/>
        </authorList>
    </citation>
    <scope>NUCLEOTIDE SEQUENCE [LARGE SCALE GENOMIC DNA]</scope>
    <source>
        <strain evidence="4 5">FD-317 M1</strain>
    </source>
</reference>
<feature type="compositionally biased region" description="Pro residues" evidence="2">
    <location>
        <begin position="108"/>
        <end position="123"/>
    </location>
</feature>
<dbReference type="AlphaFoldDB" id="A0A0D0BTE9"/>
<evidence type="ECO:0000256" key="2">
    <source>
        <dbReference type="SAM" id="MobiDB-lite"/>
    </source>
</evidence>
<dbReference type="PANTHER" id="PTHR15503">
    <property type="entry name" value="LDOC1 RELATED"/>
    <property type="match status" value="1"/>
</dbReference>
<feature type="domain" description="CCHC-type" evidence="3">
    <location>
        <begin position="341"/>
        <end position="356"/>
    </location>
</feature>
<dbReference type="Pfam" id="PF03732">
    <property type="entry name" value="Retrotrans_gag"/>
    <property type="match status" value="1"/>
</dbReference>
<dbReference type="PANTHER" id="PTHR15503:SF22">
    <property type="entry name" value="TRANSPOSON TY3-I GAG POLYPROTEIN"/>
    <property type="match status" value="1"/>
</dbReference>
<feature type="compositionally biased region" description="Low complexity" evidence="2">
    <location>
        <begin position="98"/>
        <end position="107"/>
    </location>
</feature>
<dbReference type="OrthoDB" id="3059948at2759"/>
<feature type="region of interest" description="Disordered" evidence="2">
    <location>
        <begin position="98"/>
        <end position="127"/>
    </location>
</feature>
<dbReference type="InterPro" id="IPR005162">
    <property type="entry name" value="Retrotrans_gag_dom"/>
</dbReference>
<evidence type="ECO:0000256" key="1">
    <source>
        <dbReference type="PROSITE-ProRule" id="PRU00047"/>
    </source>
</evidence>
<organism evidence="4 5">
    <name type="scientific">Collybiopsis luxurians FD-317 M1</name>
    <dbReference type="NCBI Taxonomy" id="944289"/>
    <lineage>
        <taxon>Eukaryota</taxon>
        <taxon>Fungi</taxon>
        <taxon>Dikarya</taxon>
        <taxon>Basidiomycota</taxon>
        <taxon>Agaricomycotina</taxon>
        <taxon>Agaricomycetes</taxon>
        <taxon>Agaricomycetidae</taxon>
        <taxon>Agaricales</taxon>
        <taxon>Marasmiineae</taxon>
        <taxon>Omphalotaceae</taxon>
        <taxon>Collybiopsis</taxon>
        <taxon>Collybiopsis luxurians</taxon>
    </lineage>
</organism>